<accession>A0AAY3ZV72</accession>
<reference evidence="1" key="3">
    <citation type="submission" date="2025-09" db="UniProtKB">
        <authorList>
            <consortium name="Ensembl"/>
        </authorList>
    </citation>
    <scope>IDENTIFICATION</scope>
</reference>
<organism evidence="1 2">
    <name type="scientific">Denticeps clupeoides</name>
    <name type="common">denticle herring</name>
    <dbReference type="NCBI Taxonomy" id="299321"/>
    <lineage>
        <taxon>Eukaryota</taxon>
        <taxon>Metazoa</taxon>
        <taxon>Chordata</taxon>
        <taxon>Craniata</taxon>
        <taxon>Vertebrata</taxon>
        <taxon>Euteleostomi</taxon>
        <taxon>Actinopterygii</taxon>
        <taxon>Neopterygii</taxon>
        <taxon>Teleostei</taxon>
        <taxon>Clupei</taxon>
        <taxon>Clupeiformes</taxon>
        <taxon>Denticipitoidei</taxon>
        <taxon>Denticipitidae</taxon>
        <taxon>Denticeps</taxon>
    </lineage>
</organism>
<dbReference type="Proteomes" id="UP000694580">
    <property type="component" value="Chromosome 2"/>
</dbReference>
<protein>
    <submittedName>
        <fullName evidence="1">Uncharacterized protein</fullName>
    </submittedName>
</protein>
<reference evidence="1" key="2">
    <citation type="submission" date="2025-08" db="UniProtKB">
        <authorList>
            <consortium name="Ensembl"/>
        </authorList>
    </citation>
    <scope>IDENTIFICATION</scope>
</reference>
<evidence type="ECO:0000313" key="1">
    <source>
        <dbReference type="Ensembl" id="ENSDCDP00010000289.1"/>
    </source>
</evidence>
<evidence type="ECO:0000313" key="2">
    <source>
        <dbReference type="Proteomes" id="UP000694580"/>
    </source>
</evidence>
<keyword evidence="2" id="KW-1185">Reference proteome</keyword>
<name>A0AAY3ZV72_9TELE</name>
<reference evidence="1 2" key="1">
    <citation type="submission" date="2020-06" db="EMBL/GenBank/DDBJ databases">
        <authorList>
            <consortium name="Wellcome Sanger Institute Data Sharing"/>
        </authorList>
    </citation>
    <scope>NUCLEOTIDE SEQUENCE [LARGE SCALE GENOMIC DNA]</scope>
</reference>
<dbReference type="AlphaFoldDB" id="A0AAY3ZV72"/>
<proteinExistence type="predicted"/>
<dbReference type="Ensembl" id="ENSDCDT00010000295.1">
    <property type="protein sequence ID" value="ENSDCDP00010000289.1"/>
    <property type="gene ID" value="ENSDCDG00010000129.1"/>
</dbReference>
<sequence length="36" mass="4048">MRSSGFASFHCFQSVMLEGAKMLWTINLCLLFSFGS</sequence>